<evidence type="ECO:0000313" key="2">
    <source>
        <dbReference type="Proteomes" id="UP000271162"/>
    </source>
</evidence>
<evidence type="ECO:0000313" key="3">
    <source>
        <dbReference type="WBParaSite" id="NBR_0001352501-mRNA-1"/>
    </source>
</evidence>
<dbReference type="EMBL" id="UYSL01021067">
    <property type="protein sequence ID" value="VDL77115.1"/>
    <property type="molecule type" value="Genomic_DNA"/>
</dbReference>
<organism evidence="3">
    <name type="scientific">Nippostrongylus brasiliensis</name>
    <name type="common">Rat hookworm</name>
    <dbReference type="NCBI Taxonomy" id="27835"/>
    <lineage>
        <taxon>Eukaryota</taxon>
        <taxon>Metazoa</taxon>
        <taxon>Ecdysozoa</taxon>
        <taxon>Nematoda</taxon>
        <taxon>Chromadorea</taxon>
        <taxon>Rhabditida</taxon>
        <taxon>Rhabditina</taxon>
        <taxon>Rhabditomorpha</taxon>
        <taxon>Strongyloidea</taxon>
        <taxon>Heligmosomidae</taxon>
        <taxon>Nippostrongylus</taxon>
    </lineage>
</organism>
<evidence type="ECO:0000313" key="1">
    <source>
        <dbReference type="EMBL" id="VDL77115.1"/>
    </source>
</evidence>
<reference evidence="3" key="1">
    <citation type="submission" date="2017-02" db="UniProtKB">
        <authorList>
            <consortium name="WormBaseParasite"/>
        </authorList>
    </citation>
    <scope>IDENTIFICATION</scope>
</reference>
<reference evidence="1 2" key="2">
    <citation type="submission" date="2018-11" db="EMBL/GenBank/DDBJ databases">
        <authorList>
            <consortium name="Pathogen Informatics"/>
        </authorList>
    </citation>
    <scope>NUCLEOTIDE SEQUENCE [LARGE SCALE GENOMIC DNA]</scope>
</reference>
<protein>
    <submittedName>
        <fullName evidence="3">C2H2-type domain-containing protein</fullName>
    </submittedName>
</protein>
<accession>A0A0N4YAT3</accession>
<dbReference type="WBParaSite" id="NBR_0001352501-mRNA-1">
    <property type="protein sequence ID" value="NBR_0001352501-mRNA-1"/>
    <property type="gene ID" value="NBR_0001352501"/>
</dbReference>
<dbReference type="AlphaFoldDB" id="A0A0N4YAT3"/>
<name>A0A0N4YAT3_NIPBR</name>
<dbReference type="Proteomes" id="UP000271162">
    <property type="component" value="Unassembled WGS sequence"/>
</dbReference>
<keyword evidence="2" id="KW-1185">Reference proteome</keyword>
<sequence length="146" mass="16747">MRNGEPDPIRDLCGCVSDTANLNVWVEMLNAVELAKTKHVWLVNDFCRNRDVHCECATVHDRAKAIESDHCTTDFVARVHHGMDYEMNSHAEENDNGNDSHRDGFDVHDDLCRECYVWSCFAMRSHRGSHDAILRKCDTQIDGKNE</sequence>
<gene>
    <name evidence="1" type="ORF">NBR_LOCUS13526</name>
</gene>
<proteinExistence type="predicted"/>